<dbReference type="InterPro" id="IPR005804">
    <property type="entry name" value="FA_desaturase_dom"/>
</dbReference>
<evidence type="ECO:0000313" key="16">
    <source>
        <dbReference type="Ensembl" id="ENSCSAVP00000003593.1"/>
    </source>
</evidence>
<keyword evidence="7 14" id="KW-1133">Transmembrane helix</keyword>
<keyword evidence="5" id="KW-0479">Metal-binding</keyword>
<evidence type="ECO:0000256" key="6">
    <source>
        <dbReference type="ARBA" id="ARBA00022832"/>
    </source>
</evidence>
<evidence type="ECO:0000256" key="10">
    <source>
        <dbReference type="ARBA" id="ARBA00023098"/>
    </source>
</evidence>
<evidence type="ECO:0000256" key="8">
    <source>
        <dbReference type="ARBA" id="ARBA00023002"/>
    </source>
</evidence>
<reference evidence="16" key="2">
    <citation type="submission" date="2025-08" db="UniProtKB">
        <authorList>
            <consortium name="Ensembl"/>
        </authorList>
    </citation>
    <scope>IDENTIFICATION</scope>
</reference>
<dbReference type="OMA" id="WHISFTT"/>
<evidence type="ECO:0000256" key="7">
    <source>
        <dbReference type="ARBA" id="ARBA00022989"/>
    </source>
</evidence>
<evidence type="ECO:0000256" key="1">
    <source>
        <dbReference type="ARBA" id="ARBA00004141"/>
    </source>
</evidence>
<evidence type="ECO:0000259" key="15">
    <source>
        <dbReference type="Pfam" id="PF00487"/>
    </source>
</evidence>
<dbReference type="InterPro" id="IPR001522">
    <property type="entry name" value="FADS-1_CS"/>
</dbReference>
<comment type="subcellular location">
    <subcellularLocation>
        <location evidence="1">Membrane</location>
        <topology evidence="1">Multi-pass membrane protein</topology>
    </subcellularLocation>
</comment>
<dbReference type="InParanoid" id="H2YE45"/>
<evidence type="ECO:0000256" key="5">
    <source>
        <dbReference type="ARBA" id="ARBA00022723"/>
    </source>
</evidence>
<name>H2YE45_CIOSA</name>
<sequence length="295" mass="33952">MGVVSVFTENRIKWPNLIVFTVVMFSGLYGFTLVPQVKALTLIWVFVCAFGGALGVTAGVHRLWTHRAYKARLPLKIFLAILNTLSLQTSILSWSINHRAHHKYSETDADPHNSKRGFFFSHVGWFLIKEHPAVLEKRKTIDASDLLNDEVVMFQYRYYVQLIILVGLLFPIAVPTLLWGESFSYSFFLCMARFFHQMNCMSMVNSVAHLWGKRPFEKDIGPADNPLTAFLTIGEGYHNFHHVFPHDYRASESGVYFNPSTVFIDLMAKLGLAYDLRVMSKQVLERRRLRNDLKL</sequence>
<protein>
    <recommendedName>
        <fullName evidence="15">Fatty acid desaturase domain-containing protein</fullName>
    </recommendedName>
</protein>
<keyword evidence="3 13" id="KW-0444">Lipid biosynthesis</keyword>
<dbReference type="eggNOG" id="KOG1600">
    <property type="taxonomic scope" value="Eukaryota"/>
</dbReference>
<evidence type="ECO:0000256" key="11">
    <source>
        <dbReference type="ARBA" id="ARBA00023136"/>
    </source>
</evidence>
<dbReference type="AlphaFoldDB" id="H2YE45"/>
<evidence type="ECO:0000256" key="3">
    <source>
        <dbReference type="ARBA" id="ARBA00022516"/>
    </source>
</evidence>
<comment type="similarity">
    <text evidence="2 13">Belongs to the fatty acid desaturase type 1 family.</text>
</comment>
<feature type="transmembrane region" description="Helical" evidence="14">
    <location>
        <begin position="158"/>
        <end position="179"/>
    </location>
</feature>
<dbReference type="InterPro" id="IPR015876">
    <property type="entry name" value="Acyl-CoA_DS"/>
</dbReference>
<dbReference type="PRINTS" id="PR00075">
    <property type="entry name" value="FACDDSATRASE"/>
</dbReference>
<keyword evidence="8 13" id="KW-0560">Oxidoreductase</keyword>
<dbReference type="Ensembl" id="ENSCSAVT00000003648.1">
    <property type="protein sequence ID" value="ENSCSAVP00000003593.1"/>
    <property type="gene ID" value="ENSCSAVG00000002140.1"/>
</dbReference>
<keyword evidence="17" id="KW-1185">Reference proteome</keyword>
<dbReference type="GeneTree" id="ENSGT00940000154908"/>
<dbReference type="STRING" id="51511.ENSCSAVP00000003593"/>
<proteinExistence type="inferred from homology"/>
<feature type="transmembrane region" description="Helical" evidence="14">
    <location>
        <begin position="43"/>
        <end position="65"/>
    </location>
</feature>
<evidence type="ECO:0000256" key="2">
    <source>
        <dbReference type="ARBA" id="ARBA00009295"/>
    </source>
</evidence>
<comment type="domain">
    <text evidence="13">The histidine box domains are involved in binding the catalytic metal ions.</text>
</comment>
<dbReference type="GO" id="GO:0006636">
    <property type="term" value="P:unsaturated fatty acid biosynthetic process"/>
    <property type="evidence" value="ECO:0007669"/>
    <property type="project" value="TreeGrafter"/>
</dbReference>
<evidence type="ECO:0000313" key="17">
    <source>
        <dbReference type="Proteomes" id="UP000007875"/>
    </source>
</evidence>
<evidence type="ECO:0000256" key="13">
    <source>
        <dbReference type="RuleBase" id="RU000581"/>
    </source>
</evidence>
<evidence type="ECO:0000256" key="12">
    <source>
        <dbReference type="ARBA" id="ARBA00023160"/>
    </source>
</evidence>
<evidence type="ECO:0000256" key="14">
    <source>
        <dbReference type="SAM" id="Phobius"/>
    </source>
</evidence>
<dbReference type="GO" id="GO:0005789">
    <property type="term" value="C:endoplasmic reticulum membrane"/>
    <property type="evidence" value="ECO:0007669"/>
    <property type="project" value="TreeGrafter"/>
</dbReference>
<keyword evidence="4 13" id="KW-0812">Transmembrane</keyword>
<comment type="cofactor">
    <cofactor evidence="13">
        <name>Fe(2+)</name>
        <dbReference type="ChEBI" id="CHEBI:29033"/>
    </cofactor>
</comment>
<keyword evidence="9" id="KW-0408">Iron</keyword>
<dbReference type="PANTHER" id="PTHR11351:SF31">
    <property type="entry name" value="DESATURASE 1, ISOFORM A-RELATED"/>
    <property type="match status" value="1"/>
</dbReference>
<reference evidence="16" key="3">
    <citation type="submission" date="2025-09" db="UniProtKB">
        <authorList>
            <consortium name="Ensembl"/>
        </authorList>
    </citation>
    <scope>IDENTIFICATION</scope>
</reference>
<dbReference type="GO" id="GO:0004768">
    <property type="term" value="F:stearoyl-CoA 9-desaturase activity"/>
    <property type="evidence" value="ECO:0007669"/>
    <property type="project" value="TreeGrafter"/>
</dbReference>
<feature type="transmembrane region" description="Helical" evidence="14">
    <location>
        <begin position="12"/>
        <end position="31"/>
    </location>
</feature>
<dbReference type="PROSITE" id="PS00476">
    <property type="entry name" value="FATTY_ACID_DESATUR_1"/>
    <property type="match status" value="1"/>
</dbReference>
<feature type="domain" description="Fatty acid desaturase" evidence="15">
    <location>
        <begin position="42"/>
        <end position="246"/>
    </location>
</feature>
<evidence type="ECO:0000256" key="9">
    <source>
        <dbReference type="ARBA" id="ARBA00023004"/>
    </source>
</evidence>
<dbReference type="PANTHER" id="PTHR11351">
    <property type="entry name" value="ACYL-COA DESATURASE"/>
    <property type="match status" value="1"/>
</dbReference>
<reference evidence="17" key="1">
    <citation type="submission" date="2003-08" db="EMBL/GenBank/DDBJ databases">
        <authorList>
            <person name="Birren B."/>
            <person name="Nusbaum C."/>
            <person name="Abebe A."/>
            <person name="Abouelleil A."/>
            <person name="Adekoya E."/>
            <person name="Ait-zahra M."/>
            <person name="Allen N."/>
            <person name="Allen T."/>
            <person name="An P."/>
            <person name="Anderson M."/>
            <person name="Anderson S."/>
            <person name="Arachchi H."/>
            <person name="Armbruster J."/>
            <person name="Bachantsang P."/>
            <person name="Baldwin J."/>
            <person name="Barry A."/>
            <person name="Bayul T."/>
            <person name="Blitshsteyn B."/>
            <person name="Bloom T."/>
            <person name="Blye J."/>
            <person name="Boguslavskiy L."/>
            <person name="Borowsky M."/>
            <person name="Boukhgalter B."/>
            <person name="Brunache A."/>
            <person name="Butler J."/>
            <person name="Calixte N."/>
            <person name="Calvo S."/>
            <person name="Camarata J."/>
            <person name="Campo K."/>
            <person name="Chang J."/>
            <person name="Cheshatsang Y."/>
            <person name="Citroen M."/>
            <person name="Collymore A."/>
            <person name="Considine T."/>
            <person name="Cook A."/>
            <person name="Cooke P."/>
            <person name="Corum B."/>
            <person name="Cuomo C."/>
            <person name="David R."/>
            <person name="Dawoe T."/>
            <person name="Degray S."/>
            <person name="Dodge S."/>
            <person name="Dooley K."/>
            <person name="Dorje P."/>
            <person name="Dorjee K."/>
            <person name="Dorris L."/>
            <person name="Duffey N."/>
            <person name="Dupes A."/>
            <person name="Elkins T."/>
            <person name="Engels R."/>
            <person name="Erickson J."/>
            <person name="Farina A."/>
            <person name="Faro S."/>
            <person name="Ferreira P."/>
            <person name="Fischer H."/>
            <person name="Fitzgerald M."/>
            <person name="Foley K."/>
            <person name="Gage D."/>
            <person name="Galagan J."/>
            <person name="Gearin G."/>
            <person name="Gnerre S."/>
            <person name="Gnirke A."/>
            <person name="Goyette A."/>
            <person name="Graham J."/>
            <person name="Grandbois E."/>
            <person name="Gyaltsen K."/>
            <person name="Hafez N."/>
            <person name="Hagopian D."/>
            <person name="Hagos B."/>
            <person name="Hall J."/>
            <person name="Hatcher B."/>
            <person name="Heller A."/>
            <person name="Higgins H."/>
            <person name="Honan T."/>
            <person name="Horn A."/>
            <person name="Houde N."/>
            <person name="Hughes L."/>
            <person name="Hulme W."/>
            <person name="Husby E."/>
            <person name="Iliev I."/>
            <person name="Jaffe D."/>
            <person name="Jones C."/>
            <person name="Kamal M."/>
            <person name="Kamat A."/>
            <person name="Kamvysselis M."/>
            <person name="Karlsson E."/>
            <person name="Kells C."/>
            <person name="Kieu A."/>
            <person name="Kisner P."/>
            <person name="Kodira C."/>
            <person name="Kulbokas E."/>
            <person name="Labutti K."/>
            <person name="Lama D."/>
            <person name="Landers T."/>
            <person name="Leger J."/>
            <person name="Levine S."/>
            <person name="Lewis D."/>
            <person name="Lewis T."/>
            <person name="Lindblad-toh K."/>
            <person name="Liu X."/>
            <person name="Lokyitsang T."/>
            <person name="Lokyitsang Y."/>
            <person name="Lucien O."/>
            <person name="Lui A."/>
            <person name="Ma L.J."/>
            <person name="Mabbitt R."/>
            <person name="Macdonald J."/>
            <person name="Maclean C."/>
            <person name="Major J."/>
            <person name="Manning J."/>
            <person name="Marabella R."/>
            <person name="Maru K."/>
            <person name="Matthews C."/>
            <person name="Mauceli E."/>
            <person name="Mccarthy M."/>
            <person name="Mcdonough S."/>
            <person name="Mcghee T."/>
            <person name="Meldrim J."/>
            <person name="Meneus L."/>
            <person name="Mesirov J."/>
            <person name="Mihalev A."/>
            <person name="Mihova T."/>
            <person name="Mikkelsen T."/>
            <person name="Mlenga V."/>
            <person name="Moru K."/>
            <person name="Mozes J."/>
            <person name="Mulrain L."/>
            <person name="Munson G."/>
            <person name="Naylor J."/>
            <person name="Newes C."/>
            <person name="Nguyen C."/>
            <person name="Nguyen N."/>
            <person name="Nguyen T."/>
            <person name="Nicol R."/>
            <person name="Nielsen C."/>
            <person name="Nizzari M."/>
            <person name="Norbu C."/>
            <person name="Norbu N."/>
            <person name="O'donnell P."/>
            <person name="Okoawo O."/>
            <person name="O'leary S."/>
            <person name="Omotosho B."/>
            <person name="O'neill K."/>
            <person name="Osman S."/>
            <person name="Parker S."/>
            <person name="Perrin D."/>
            <person name="Phunkhang P."/>
            <person name="Piqani B."/>
            <person name="Purcell S."/>
            <person name="Rachupka T."/>
            <person name="Ramasamy U."/>
            <person name="Rameau R."/>
            <person name="Ray V."/>
            <person name="Raymond C."/>
            <person name="Retta R."/>
            <person name="Richardson S."/>
            <person name="Rise C."/>
            <person name="Rodriguez J."/>
            <person name="Rogers J."/>
            <person name="Rogov P."/>
            <person name="Rutman M."/>
            <person name="Schupbach R."/>
            <person name="Seaman C."/>
            <person name="Settipalli S."/>
            <person name="Sharpe T."/>
            <person name="Sheridan J."/>
            <person name="Sherpa N."/>
            <person name="Shi J."/>
            <person name="Smirnov S."/>
            <person name="Smith C."/>
            <person name="Sougnez C."/>
            <person name="Spencer B."/>
            <person name="Stalker J."/>
            <person name="Stange-thomann N."/>
            <person name="Stavropoulos S."/>
            <person name="Stetson K."/>
            <person name="Stone C."/>
            <person name="Stone S."/>
            <person name="Stubbs M."/>
            <person name="Talamas J."/>
            <person name="Tchuinga P."/>
            <person name="Tenzing P."/>
            <person name="Tesfaye S."/>
            <person name="Theodore J."/>
            <person name="Thoulutsang Y."/>
            <person name="Topham K."/>
            <person name="Towey S."/>
            <person name="Tsamla T."/>
            <person name="Tsomo N."/>
            <person name="Vallee D."/>
            <person name="Vassiliev H."/>
            <person name="Venkataraman V."/>
            <person name="Vinson J."/>
            <person name="Vo A."/>
            <person name="Wade C."/>
            <person name="Wang S."/>
            <person name="Wangchuk T."/>
            <person name="Wangdi T."/>
            <person name="Whittaker C."/>
            <person name="Wilkinson J."/>
            <person name="Wu Y."/>
            <person name="Wyman D."/>
            <person name="Yadav S."/>
            <person name="Yang S."/>
            <person name="Yang X."/>
            <person name="Yeager S."/>
            <person name="Yee E."/>
            <person name="Young G."/>
            <person name="Zainoun J."/>
            <person name="Zembeck L."/>
            <person name="Zimmer A."/>
            <person name="Zody M."/>
            <person name="Lander E."/>
        </authorList>
    </citation>
    <scope>NUCLEOTIDE SEQUENCE [LARGE SCALE GENOMIC DNA]</scope>
</reference>
<keyword evidence="6" id="KW-0276">Fatty acid metabolism</keyword>
<accession>H2YE45</accession>
<keyword evidence="11 14" id="KW-0472">Membrane</keyword>
<keyword evidence="12 13" id="KW-0275">Fatty acid biosynthesis</keyword>
<dbReference type="Proteomes" id="UP000007875">
    <property type="component" value="Unassembled WGS sequence"/>
</dbReference>
<dbReference type="CDD" id="cd03505">
    <property type="entry name" value="Delta9-FADS-like"/>
    <property type="match status" value="1"/>
</dbReference>
<organism evidence="16 17">
    <name type="scientific">Ciona savignyi</name>
    <name type="common">Pacific transparent sea squirt</name>
    <dbReference type="NCBI Taxonomy" id="51511"/>
    <lineage>
        <taxon>Eukaryota</taxon>
        <taxon>Metazoa</taxon>
        <taxon>Chordata</taxon>
        <taxon>Tunicata</taxon>
        <taxon>Ascidiacea</taxon>
        <taxon>Phlebobranchia</taxon>
        <taxon>Cionidae</taxon>
        <taxon>Ciona</taxon>
    </lineage>
</organism>
<dbReference type="GO" id="GO:0005506">
    <property type="term" value="F:iron ion binding"/>
    <property type="evidence" value="ECO:0007669"/>
    <property type="project" value="TreeGrafter"/>
</dbReference>
<dbReference type="Pfam" id="PF00487">
    <property type="entry name" value="FA_desaturase"/>
    <property type="match status" value="1"/>
</dbReference>
<evidence type="ECO:0000256" key="4">
    <source>
        <dbReference type="ARBA" id="ARBA00022692"/>
    </source>
</evidence>
<keyword evidence="10" id="KW-0443">Lipid metabolism</keyword>